<dbReference type="GO" id="GO:0005975">
    <property type="term" value="P:carbohydrate metabolic process"/>
    <property type="evidence" value="ECO:0007669"/>
    <property type="project" value="UniProtKB-ARBA"/>
</dbReference>
<feature type="domain" description="DUF5979" evidence="7">
    <location>
        <begin position="405"/>
        <end position="535"/>
    </location>
</feature>
<dbReference type="Gene3D" id="2.60.40.1280">
    <property type="match status" value="1"/>
</dbReference>
<feature type="chain" id="PRO_5018261515" evidence="5">
    <location>
        <begin position="38"/>
        <end position="1569"/>
    </location>
</feature>
<feature type="domain" description="DUF7926" evidence="8">
    <location>
        <begin position="216"/>
        <end position="399"/>
    </location>
</feature>
<evidence type="ECO:0000256" key="1">
    <source>
        <dbReference type="ARBA" id="ARBA00004613"/>
    </source>
</evidence>
<evidence type="ECO:0000256" key="5">
    <source>
        <dbReference type="SAM" id="SignalP"/>
    </source>
</evidence>
<evidence type="ECO:0000259" key="6">
    <source>
        <dbReference type="Pfam" id="PF17210"/>
    </source>
</evidence>
<feature type="region of interest" description="Disordered" evidence="4">
    <location>
        <begin position="1467"/>
        <end position="1569"/>
    </location>
</feature>
<keyword evidence="2" id="KW-0964">Secreted</keyword>
<evidence type="ECO:0000259" key="8">
    <source>
        <dbReference type="Pfam" id="PF25548"/>
    </source>
</evidence>
<dbReference type="Pfam" id="PF19407">
    <property type="entry name" value="DUF5979"/>
    <property type="match status" value="5"/>
</dbReference>
<dbReference type="GO" id="GO:0005576">
    <property type="term" value="C:extracellular region"/>
    <property type="evidence" value="ECO:0007669"/>
    <property type="project" value="UniProtKB-SubCell"/>
</dbReference>
<comment type="caution">
    <text evidence="9">The sequence shown here is derived from an EMBL/GenBank/DDBJ whole genome shotgun (WGS) entry which is preliminary data.</text>
</comment>
<dbReference type="InterPro" id="IPR046022">
    <property type="entry name" value="DUF5979"/>
</dbReference>
<evidence type="ECO:0000256" key="4">
    <source>
        <dbReference type="SAM" id="MobiDB-lite"/>
    </source>
</evidence>
<feature type="compositionally biased region" description="Pro residues" evidence="4">
    <location>
        <begin position="1471"/>
        <end position="1500"/>
    </location>
</feature>
<organism evidence="9 10">
    <name type="scientific">Arachnia propionica</name>
    <dbReference type="NCBI Taxonomy" id="1750"/>
    <lineage>
        <taxon>Bacteria</taxon>
        <taxon>Bacillati</taxon>
        <taxon>Actinomycetota</taxon>
        <taxon>Actinomycetes</taxon>
        <taxon>Propionibacteriales</taxon>
        <taxon>Propionibacteriaceae</taxon>
        <taxon>Arachnia</taxon>
    </lineage>
</organism>
<feature type="domain" description="SD-repeat containing protein B" evidence="6">
    <location>
        <begin position="1348"/>
        <end position="1436"/>
    </location>
</feature>
<dbReference type="InterPro" id="IPR011252">
    <property type="entry name" value="Fibrogen-bd_dom1"/>
</dbReference>
<feature type="domain" description="SD-repeat containing protein B" evidence="6">
    <location>
        <begin position="943"/>
        <end position="1036"/>
    </location>
</feature>
<feature type="compositionally biased region" description="Low complexity" evidence="4">
    <location>
        <begin position="1559"/>
        <end position="1569"/>
    </location>
</feature>
<protein>
    <submittedName>
        <fullName evidence="9">Uncharacterized protein</fullName>
    </submittedName>
</protein>
<feature type="domain" description="DUF5979" evidence="7">
    <location>
        <begin position="841"/>
        <end position="938"/>
    </location>
</feature>
<dbReference type="GO" id="GO:0007155">
    <property type="term" value="P:cell adhesion"/>
    <property type="evidence" value="ECO:0007669"/>
    <property type="project" value="InterPro"/>
</dbReference>
<name>A0A3P1WQW6_9ACTN</name>
<feature type="signal peptide" evidence="5">
    <location>
        <begin position="1"/>
        <end position="37"/>
    </location>
</feature>
<feature type="domain" description="DUF5979" evidence="7">
    <location>
        <begin position="744"/>
        <end position="835"/>
    </location>
</feature>
<dbReference type="RefSeq" id="WP_125228389.1">
    <property type="nucleotide sequence ID" value="NZ_RQYT01000025.1"/>
</dbReference>
<dbReference type="InterPro" id="IPR051417">
    <property type="entry name" value="SDr/BOS_complex"/>
</dbReference>
<dbReference type="Proteomes" id="UP000280935">
    <property type="component" value="Unassembled WGS sequence"/>
</dbReference>
<dbReference type="OrthoDB" id="3727282at2"/>
<gene>
    <name evidence="9" type="ORF">EII35_10335</name>
</gene>
<evidence type="ECO:0000259" key="7">
    <source>
        <dbReference type="Pfam" id="PF19407"/>
    </source>
</evidence>
<evidence type="ECO:0000313" key="10">
    <source>
        <dbReference type="Proteomes" id="UP000280935"/>
    </source>
</evidence>
<dbReference type="EMBL" id="RQYT01000025">
    <property type="protein sequence ID" value="RRD48992.1"/>
    <property type="molecule type" value="Genomic_DNA"/>
</dbReference>
<feature type="compositionally biased region" description="Low complexity" evidence="4">
    <location>
        <begin position="1501"/>
        <end position="1513"/>
    </location>
</feature>
<dbReference type="PANTHER" id="PTHR23303:SF15">
    <property type="entry name" value="COLOSSIN-A"/>
    <property type="match status" value="1"/>
</dbReference>
<dbReference type="SUPFAM" id="SSF117074">
    <property type="entry name" value="Hypothetical protein PA1324"/>
    <property type="match status" value="3"/>
</dbReference>
<sequence length="1569" mass="162056">MRLRSPARGGRGTIARAAAVISTVAVALTGVTLPAHAADNPHIQFSNPTLTKIDTSGDPINDGSKLTLDSGQDRVKLDVAWALPDGSPLSQGESFTVTLPPEIRAALTTAGGLGRPELRIDTTGDSQADTTVGSCEIQAAKFTCTFNEKAAELVAADFKNFRGNIGVQLQAQAATTAEVLPFTFSGPTGAVNVDLPGTGGIGAAKPKNPYKFSPGQFAKGSSGIGPASNDISFNLGISTSFATSKTLAFLARQAGTTLTFDGREQTLEFTDTIGSGLKFDDPANWKLSFLDSADTDTDAPDVVLALGNGTPSTTEKGTWTLQVTPEASTPDGQVAKVAITGPFAENTNYSLTYKGLPLTPGKLKPGFKYENTFAFDAADVQANYTRSFGSAFTSDVAMSPDFGSFAITKFVGGPGSALVEQGTPFTVTASYVLPEQRTVDAYPGWTAPGTVNAARTGGEVTLTAKVGEKVTFYGPTAATTFPTGTTVTFAELANPAAAPAGYAWESFAFTVKDQPVSEVVIGNRQVASVDLTNRLTRQTTGKFSVTKTVEGLTGGAAAPERFTFHYVCNDPAATEGDLEVPSNGDVVESPELPGGAQCTVTEKLDGTEVAGHRLTPAPEQSVTIEAGRTVAVTATNTYAATTGTFTLTKKVVNDDGATLPADFTFTVTCGAEAPETVKLAADGTWTSKALADGTECTVVEDTAAAEVPGYALVSEVATSPVRIVAGQTAEVVATNTYSQQVGAFRVAKTATGALGAEAKDYTFNYTCGAEQGSLQVKGDGNPVEVGATFPVGTQCVITEDAASAAIEGYDLVQPEARTVTIALDPVRADFVNTYTRQVGTFQVKKTATGAPGVTEKSFTFTYSCQVDGAPVEGTVTAKGDEVAVKADRTFPVGTECTITEDAASAAVDGHGLQAPAPQTVTIQKDPAVVEAAFVNTYARTLVSVGDHVWYDTNHNGIQDDGEEPAVGVRVVLKDTDGAELVGTESGTDGSYTFSDLIPGKEYIIEFTQPENTAWTLRDAGDDEAKDSDVDADGVIRFTAPATGENRVGPGEADEPKLDAGLVRLVSVGDLVWFDADRDGLQGADEPPVKDVKVTLVDRDGRTVAVTATDAQGHYGFKDLVAGAAYKLVLEGPDGAMWTTGDAGGNASNDKDSDVVQDPARGNAGTIDFTAPAAGRNELGADRADDPSLDGGLLQYNLVLTKSLTTTGTVRPGGEVIFELTPRNEGPVAALAGWSVQELPPLGLLVTNLSGEGYTCDTPTLVCVSNVALGPGETAKPIRVTALARGNFAGTARNVAYVLPLETDWLPETNVLVVPTPNPGDPDNLRLDTAATVTDNDAHADVTVEARISVGDYVWLDANRNGLQDAGEAPVAGVDVTLIDANGDEVAVTRTNAEGYYWFNNLVPGTTYSLRFDKPEGFEWTVKDEGDDITDSDVDARGVVEFTTPAKGVNEGGPEITDVPWLDAGLVKVEAPTPPSPTPSPTPPAPTPTPPVGPTPTPAPTVDPTTPAPTVDPTTPAPDDPGSDGGPDDPGSDGGPDDPGSHAAGGLAQPDPCTDGSGTAGQAGQAGQAG</sequence>
<dbReference type="InterPro" id="IPR013783">
    <property type="entry name" value="Ig-like_fold"/>
</dbReference>
<evidence type="ECO:0000256" key="3">
    <source>
        <dbReference type="ARBA" id="ARBA00022729"/>
    </source>
</evidence>
<dbReference type="Gene3D" id="2.60.40.10">
    <property type="entry name" value="Immunoglobulins"/>
    <property type="match status" value="3"/>
</dbReference>
<accession>A0A3P1WQW6</accession>
<keyword evidence="3 5" id="KW-0732">Signal</keyword>
<feature type="domain" description="DUF5979" evidence="7">
    <location>
        <begin position="543"/>
        <end position="639"/>
    </location>
</feature>
<comment type="subcellular location">
    <subcellularLocation>
        <location evidence="1">Secreted</location>
    </subcellularLocation>
</comment>
<dbReference type="Pfam" id="PF17210">
    <property type="entry name" value="SdrD_B"/>
    <property type="match status" value="3"/>
</dbReference>
<dbReference type="InterPro" id="IPR033764">
    <property type="entry name" value="Sdr_B"/>
</dbReference>
<feature type="domain" description="DUF5979" evidence="7">
    <location>
        <begin position="645"/>
        <end position="738"/>
    </location>
</feature>
<evidence type="ECO:0000313" key="9">
    <source>
        <dbReference type="EMBL" id="RRD48992.1"/>
    </source>
</evidence>
<dbReference type="InterPro" id="IPR057686">
    <property type="entry name" value="DUF7926"/>
</dbReference>
<evidence type="ECO:0000256" key="2">
    <source>
        <dbReference type="ARBA" id="ARBA00022525"/>
    </source>
</evidence>
<reference evidence="9 10" key="1">
    <citation type="submission" date="2018-11" db="EMBL/GenBank/DDBJ databases">
        <title>Genomes From Bacteria Associated with the Canine Oral Cavity: a Test Case for Automated Genome-Based Taxonomic Assignment.</title>
        <authorList>
            <person name="Coil D.A."/>
            <person name="Jospin G."/>
            <person name="Darling A.E."/>
            <person name="Wallis C."/>
            <person name="Davis I.J."/>
            <person name="Harris S."/>
            <person name="Eisen J.A."/>
            <person name="Holcombe L.J."/>
            <person name="O'Flynn C."/>
        </authorList>
    </citation>
    <scope>NUCLEOTIDE SEQUENCE [LARGE SCALE GENOMIC DNA]</scope>
    <source>
        <strain evidence="9 10">OH2822_COT-296</strain>
    </source>
</reference>
<proteinExistence type="predicted"/>
<dbReference type="Pfam" id="PF25548">
    <property type="entry name" value="DUF7926"/>
    <property type="match status" value="1"/>
</dbReference>
<feature type="domain" description="SD-repeat containing protein B" evidence="6">
    <location>
        <begin position="1066"/>
        <end position="1156"/>
    </location>
</feature>
<dbReference type="PANTHER" id="PTHR23303">
    <property type="entry name" value="CARBOXYPEPTIDASE REGULATORY REGION-CONTAINING"/>
    <property type="match status" value="1"/>
</dbReference>